<comment type="caution">
    <text evidence="1">The sequence shown here is derived from an EMBL/GenBank/DDBJ whole genome shotgun (WGS) entry which is preliminary data.</text>
</comment>
<keyword evidence="2" id="KW-1185">Reference proteome</keyword>
<dbReference type="EMBL" id="JAGMWT010000016">
    <property type="protein sequence ID" value="KAH7115163.1"/>
    <property type="molecule type" value="Genomic_DNA"/>
</dbReference>
<evidence type="ECO:0000313" key="1">
    <source>
        <dbReference type="EMBL" id="KAH7115163.1"/>
    </source>
</evidence>
<gene>
    <name evidence="1" type="ORF">B0J11DRAFT_540005</name>
</gene>
<dbReference type="GO" id="GO:0000444">
    <property type="term" value="C:MIS12/MIND type complex"/>
    <property type="evidence" value="ECO:0007669"/>
    <property type="project" value="TreeGrafter"/>
</dbReference>
<sequence>MDTQHRKIELQSPADLVYLQNQIRALALQKLNLHLPAVPNDSAAAPEPDELRHKTEDLVNAFVAQVLEGMRQNISINGNDVVDSEQEGGAVGQSVIEIEEFEAYDEKLRQRLADLNVRRDKLIGKISQHRRNTPALAAQSFREGFERDLETLEKDRIAGEEGARSVVGEQGGVVTGVEGFKRHEEVRRNWERAVEGLARLDKGLPETRARLERCGDVVGYLEGKAKSEKEI</sequence>
<organism evidence="1 2">
    <name type="scientific">Dendryphion nanum</name>
    <dbReference type="NCBI Taxonomy" id="256645"/>
    <lineage>
        <taxon>Eukaryota</taxon>
        <taxon>Fungi</taxon>
        <taxon>Dikarya</taxon>
        <taxon>Ascomycota</taxon>
        <taxon>Pezizomycotina</taxon>
        <taxon>Dothideomycetes</taxon>
        <taxon>Pleosporomycetidae</taxon>
        <taxon>Pleosporales</taxon>
        <taxon>Torulaceae</taxon>
        <taxon>Dendryphion</taxon>
    </lineage>
</organism>
<proteinExistence type="predicted"/>
<dbReference type="OrthoDB" id="2135762at2759"/>
<evidence type="ECO:0000313" key="2">
    <source>
        <dbReference type="Proteomes" id="UP000700596"/>
    </source>
</evidence>
<dbReference type="PANTHER" id="PTHR31749">
    <property type="entry name" value="KINETOCHORE-ASSOCIATED PROTEIN NSL1 HOMOLOG"/>
    <property type="match status" value="1"/>
</dbReference>
<accession>A0A9P9D9Q1</accession>
<dbReference type="AlphaFoldDB" id="A0A9P9D9Q1"/>
<protein>
    <submittedName>
        <fullName evidence="1">Uncharacterized protein</fullName>
    </submittedName>
</protein>
<reference evidence="1" key="1">
    <citation type="journal article" date="2021" name="Nat. Commun.">
        <title>Genetic determinants of endophytism in the Arabidopsis root mycobiome.</title>
        <authorList>
            <person name="Mesny F."/>
            <person name="Miyauchi S."/>
            <person name="Thiergart T."/>
            <person name="Pickel B."/>
            <person name="Atanasova L."/>
            <person name="Karlsson M."/>
            <person name="Huettel B."/>
            <person name="Barry K.W."/>
            <person name="Haridas S."/>
            <person name="Chen C."/>
            <person name="Bauer D."/>
            <person name="Andreopoulos W."/>
            <person name="Pangilinan J."/>
            <person name="LaButti K."/>
            <person name="Riley R."/>
            <person name="Lipzen A."/>
            <person name="Clum A."/>
            <person name="Drula E."/>
            <person name="Henrissat B."/>
            <person name="Kohler A."/>
            <person name="Grigoriev I.V."/>
            <person name="Martin F.M."/>
            <person name="Hacquard S."/>
        </authorList>
    </citation>
    <scope>NUCLEOTIDE SEQUENCE</scope>
    <source>
        <strain evidence="1">MPI-CAGE-CH-0243</strain>
    </source>
</reference>
<dbReference type="Pfam" id="PF08641">
    <property type="entry name" value="Mis14"/>
    <property type="match status" value="1"/>
</dbReference>
<name>A0A9P9D9Q1_9PLEO</name>
<dbReference type="GO" id="GO:0000070">
    <property type="term" value="P:mitotic sister chromatid segregation"/>
    <property type="evidence" value="ECO:0007669"/>
    <property type="project" value="InterPro"/>
</dbReference>
<dbReference type="PANTHER" id="PTHR31749:SF3">
    <property type="entry name" value="KINETOCHORE-ASSOCIATED PROTEIN NSL1 HOMOLOG"/>
    <property type="match status" value="1"/>
</dbReference>
<dbReference type="InterPro" id="IPR013950">
    <property type="entry name" value="Mis14/Nsl1"/>
</dbReference>
<dbReference type="Proteomes" id="UP000700596">
    <property type="component" value="Unassembled WGS sequence"/>
</dbReference>